<reference evidence="4 5" key="1">
    <citation type="submission" date="2022-02" db="EMBL/GenBank/DDBJ databases">
        <title>Paenibacillus sp. MBLB1776 Whole Genome Shotgun Sequencing.</title>
        <authorList>
            <person name="Hwang C.Y."/>
            <person name="Cho E.-S."/>
            <person name="Seo M.-J."/>
        </authorList>
    </citation>
    <scope>NUCLEOTIDE SEQUENCE [LARGE SCALE GENOMIC DNA]</scope>
    <source>
        <strain evidence="4 5">MBLB1776</strain>
    </source>
</reference>
<proteinExistence type="predicted"/>
<organism evidence="4 5">
    <name type="scientific">Paenibacillus aurantius</name>
    <dbReference type="NCBI Taxonomy" id="2918900"/>
    <lineage>
        <taxon>Bacteria</taxon>
        <taxon>Bacillati</taxon>
        <taxon>Bacillota</taxon>
        <taxon>Bacilli</taxon>
        <taxon>Bacillales</taxon>
        <taxon>Paenibacillaceae</taxon>
        <taxon>Paenibacillus</taxon>
    </lineage>
</organism>
<evidence type="ECO:0000259" key="3">
    <source>
        <dbReference type="Pfam" id="PF23357"/>
    </source>
</evidence>
<dbReference type="RefSeq" id="WP_315605420.1">
    <property type="nucleotide sequence ID" value="NZ_CP130318.1"/>
</dbReference>
<sequence>MKNWIKGTNAVVLSLAVVGIFIVLTVFLHSLKGTQWDLTKNKKFTLSDQTVTMLQKLDKPVHVTAFSDPGQGVVSRQITDLLQEYHKRNNKFTFEEVDPKQKPTLAEKYKIDRYGTIVFELDGQTKNVYADELYASGAAEGSYTFSGEEKFTQAVLSLTSNEKHTVYFLTGHGEMTSANASAFRSSLESEGYTVKDLNLVKEAAIPADAETLFILGPQNDLSEAETKLVQDYVKDKGKLMVALGLAKDMDQWKNWDAVLASVGVKNVKALAVENKKSLSTDPLTIVPEYGAHTITDKLSQQDRITVMPGALALAKDGANADFTATALLHTSTSAYGKTNINELLSKRLTTNDIKQADQDVKGPLDLAYAVENKDGKPKAVVIGNGSFLTNDWLTQQGNRDFVLNSVGWLQEQKNAVTIRPQEEAQMQQVVLTPAQGKSILIGTVGVIPALFLLAGGLIWWRRRAG</sequence>
<keyword evidence="5" id="KW-1185">Reference proteome</keyword>
<protein>
    <submittedName>
        <fullName evidence="4">Gldg family protein</fullName>
    </submittedName>
</protein>
<dbReference type="InterPro" id="IPR055396">
    <property type="entry name" value="DUF7088"/>
</dbReference>
<dbReference type="InterPro" id="IPR029062">
    <property type="entry name" value="Class_I_gatase-like"/>
</dbReference>
<dbReference type="InterPro" id="IPR019196">
    <property type="entry name" value="ABC_transp_unknown"/>
</dbReference>
<dbReference type="KEGG" id="paun:MJA45_00755"/>
<evidence type="ECO:0000313" key="4">
    <source>
        <dbReference type="EMBL" id="WNQ11643.1"/>
    </source>
</evidence>
<name>A0AA96LES4_9BACL</name>
<dbReference type="SUPFAM" id="SSF52833">
    <property type="entry name" value="Thioredoxin-like"/>
    <property type="match status" value="1"/>
</dbReference>
<dbReference type="AlphaFoldDB" id="A0AA96LES4"/>
<dbReference type="Pfam" id="PF23357">
    <property type="entry name" value="DUF7088"/>
    <property type="match status" value="1"/>
</dbReference>
<evidence type="ECO:0000256" key="1">
    <source>
        <dbReference type="SAM" id="Phobius"/>
    </source>
</evidence>
<dbReference type="EMBL" id="CP130318">
    <property type="protein sequence ID" value="WNQ11643.1"/>
    <property type="molecule type" value="Genomic_DNA"/>
</dbReference>
<evidence type="ECO:0000259" key="2">
    <source>
        <dbReference type="Pfam" id="PF09822"/>
    </source>
</evidence>
<feature type="domain" description="ABC-type uncharacterised transport system" evidence="2">
    <location>
        <begin position="164"/>
        <end position="251"/>
    </location>
</feature>
<dbReference type="Pfam" id="PF09822">
    <property type="entry name" value="ABC_transp_aux"/>
    <property type="match status" value="1"/>
</dbReference>
<gene>
    <name evidence="4" type="ORF">MJA45_00755</name>
</gene>
<dbReference type="SUPFAM" id="SSF52317">
    <property type="entry name" value="Class I glutamine amidotransferase-like"/>
    <property type="match status" value="1"/>
</dbReference>
<keyword evidence="1" id="KW-0472">Membrane</keyword>
<evidence type="ECO:0000313" key="5">
    <source>
        <dbReference type="Proteomes" id="UP001305702"/>
    </source>
</evidence>
<feature type="domain" description="DUF7088" evidence="3">
    <location>
        <begin position="40"/>
        <end position="129"/>
    </location>
</feature>
<dbReference type="Proteomes" id="UP001305702">
    <property type="component" value="Chromosome"/>
</dbReference>
<keyword evidence="1" id="KW-1133">Transmembrane helix</keyword>
<keyword evidence="1" id="KW-0812">Transmembrane</keyword>
<dbReference type="InterPro" id="IPR036249">
    <property type="entry name" value="Thioredoxin-like_sf"/>
</dbReference>
<accession>A0AA96LES4</accession>
<feature type="transmembrane region" description="Helical" evidence="1">
    <location>
        <begin position="439"/>
        <end position="460"/>
    </location>
</feature>
<dbReference type="Gene3D" id="3.40.30.10">
    <property type="entry name" value="Glutaredoxin"/>
    <property type="match status" value="1"/>
</dbReference>